<dbReference type="InterPro" id="IPR059026">
    <property type="entry name" value="LpqB_N"/>
</dbReference>
<dbReference type="InterPro" id="IPR019606">
    <property type="entry name" value="GerMN"/>
</dbReference>
<protein>
    <recommendedName>
        <fullName evidence="6">Lipoprotein LpqB</fullName>
    </recommendedName>
</protein>
<comment type="caution">
    <text evidence="8">The sequence shown here is derived from an EMBL/GenBank/DDBJ whole genome shotgun (WGS) entry which is preliminary data.</text>
</comment>
<keyword evidence="9" id="KW-1185">Reference proteome</keyword>
<evidence type="ECO:0000313" key="8">
    <source>
        <dbReference type="EMBL" id="MDR7328699.1"/>
    </source>
</evidence>
<reference evidence="8" key="1">
    <citation type="submission" date="2023-07" db="EMBL/GenBank/DDBJ databases">
        <title>Sequencing the genomes of 1000 actinobacteria strains.</title>
        <authorList>
            <person name="Klenk H.-P."/>
        </authorList>
    </citation>
    <scope>NUCLEOTIDE SEQUENCE</scope>
    <source>
        <strain evidence="8">DSM 107476</strain>
    </source>
</reference>
<gene>
    <name evidence="6" type="primary">lpqB</name>
    <name evidence="8" type="ORF">J2S39_000375</name>
</gene>
<sequence>MSLGKYTRRGFLAASAATTLGLAGCATLPNNTAPQALRRFEDDAEESAVTGPEPGREPDLLLRDFYSASAIPVSDHAAARAYLAPETAEQWDPSESMLIVDRLDVTTQAGSTDEQRTFRIVGSVIGSLLEGGSYTPENSVYEASVRMELVRGEWRISSVPNGVVMERMELRNQYEPHNLYFFDTTHRVLVPDRRWLFAGEEQLDSVLLSLLLAGPAEYLRPGVDPALTPDASFAGKSEGVYRFSGVSGLDEKERNLLGAQLTWTLAEANIPAPYRFVADGAPLVASLGEVVPDDFAEYNPRSTLSAGAPLYALTDGRLFEVTSSQTKALANGLGQLDNLESAALTVAGTGAAVQRAGEESVLHITTAEGGSTDILRARTISRPTFEYDANAAWIVVDGRDVVRVVRSAASAEVTQSDVNSAQLDALGGDISMLRLSRTGVRVAMIIDGRVVLGVVSRPPNGPKEIVSVIEIARDLGGSALSVEWQPDGSLLVGTATPETPVWRVEQDGSSVFALPAANITAPVVSVAANSTTMYATDARAALQLPSGGGDNAIWREVPGLQGVRAAVIVAS</sequence>
<keyword evidence="2 6" id="KW-0732">Signal</keyword>
<dbReference type="Pfam" id="PF10647">
    <property type="entry name" value="Gmad1"/>
    <property type="match status" value="1"/>
</dbReference>
<evidence type="ECO:0000259" key="7">
    <source>
        <dbReference type="SMART" id="SM00909"/>
    </source>
</evidence>
<comment type="similarity">
    <text evidence="6">Belongs to the LpqB lipoprotein family.</text>
</comment>
<dbReference type="Pfam" id="PF25976">
    <property type="entry name" value="LpqB_N"/>
    <property type="match status" value="1"/>
</dbReference>
<dbReference type="EMBL" id="JAVDXZ010000001">
    <property type="protein sequence ID" value="MDR7328699.1"/>
    <property type="molecule type" value="Genomic_DNA"/>
</dbReference>
<dbReference type="RefSeq" id="WP_290197701.1">
    <property type="nucleotide sequence ID" value="NZ_CP047654.1"/>
</dbReference>
<dbReference type="Proteomes" id="UP001180840">
    <property type="component" value="Unassembled WGS sequence"/>
</dbReference>
<dbReference type="InterPro" id="IPR018910">
    <property type="entry name" value="LpqB_C"/>
</dbReference>
<dbReference type="Pfam" id="PF10646">
    <property type="entry name" value="Germane"/>
    <property type="match status" value="1"/>
</dbReference>
<evidence type="ECO:0000256" key="1">
    <source>
        <dbReference type="ARBA" id="ARBA00022475"/>
    </source>
</evidence>
<keyword evidence="5 6" id="KW-0449">Lipoprotein</keyword>
<keyword evidence="3 6" id="KW-0472">Membrane</keyword>
<evidence type="ECO:0000256" key="3">
    <source>
        <dbReference type="ARBA" id="ARBA00023136"/>
    </source>
</evidence>
<name>A0ABU1ZUU3_9CORY</name>
<dbReference type="PROSITE" id="PS51318">
    <property type="entry name" value="TAT"/>
    <property type="match status" value="1"/>
</dbReference>
<feature type="domain" description="GerMN" evidence="7">
    <location>
        <begin position="204"/>
        <end position="287"/>
    </location>
</feature>
<dbReference type="InterPro" id="IPR023959">
    <property type="entry name" value="LpqB"/>
</dbReference>
<organism evidence="8 9">
    <name type="scientific">Corynebacterium guangdongense</name>
    <dbReference type="NCBI Taxonomy" id="1783348"/>
    <lineage>
        <taxon>Bacteria</taxon>
        <taxon>Bacillati</taxon>
        <taxon>Actinomycetota</taxon>
        <taxon>Actinomycetes</taxon>
        <taxon>Mycobacteriales</taxon>
        <taxon>Corynebacteriaceae</taxon>
        <taxon>Corynebacterium</taxon>
    </lineage>
</organism>
<dbReference type="InterPro" id="IPR006311">
    <property type="entry name" value="TAT_signal"/>
</dbReference>
<proteinExistence type="inferred from homology"/>
<comment type="subcellular location">
    <subcellularLocation>
        <location evidence="6">Cell membrane</location>
        <topology evidence="6">Lipid-anchor</topology>
    </subcellularLocation>
</comment>
<accession>A0ABU1ZUU3</accession>
<evidence type="ECO:0000313" key="9">
    <source>
        <dbReference type="Proteomes" id="UP001180840"/>
    </source>
</evidence>
<evidence type="ECO:0000256" key="4">
    <source>
        <dbReference type="ARBA" id="ARBA00023139"/>
    </source>
</evidence>
<dbReference type="PROSITE" id="PS51257">
    <property type="entry name" value="PROKAR_LIPOPROTEIN"/>
    <property type="match status" value="1"/>
</dbReference>
<keyword evidence="4 6" id="KW-0564">Palmitate</keyword>
<dbReference type="NCBIfam" id="NF010141">
    <property type="entry name" value="PRK13616.1"/>
    <property type="match status" value="1"/>
</dbReference>
<evidence type="ECO:0000256" key="5">
    <source>
        <dbReference type="ARBA" id="ARBA00023288"/>
    </source>
</evidence>
<evidence type="ECO:0000256" key="6">
    <source>
        <dbReference type="HAMAP-Rule" id="MF_01373"/>
    </source>
</evidence>
<dbReference type="HAMAP" id="MF_01373">
    <property type="entry name" value="LpqB_lipoprot"/>
    <property type="match status" value="1"/>
</dbReference>
<dbReference type="SMART" id="SM00909">
    <property type="entry name" value="Germane"/>
    <property type="match status" value="1"/>
</dbReference>
<evidence type="ECO:0000256" key="2">
    <source>
        <dbReference type="ARBA" id="ARBA00022729"/>
    </source>
</evidence>
<keyword evidence="1 6" id="KW-1003">Cell membrane</keyword>